<dbReference type="InterPro" id="IPR052021">
    <property type="entry name" value="Type-I_RS_S_subunit"/>
</dbReference>
<gene>
    <name evidence="6" type="ORF">BZZ03_06830</name>
</gene>
<dbReference type="RefSeq" id="WP_086582844.1">
    <property type="nucleotide sequence ID" value="NZ_MUIZ01000004.1"/>
</dbReference>
<organism evidence="6 7">
    <name type="scientific">Lactococcus petauri</name>
    <dbReference type="NCBI Taxonomy" id="1940789"/>
    <lineage>
        <taxon>Bacteria</taxon>
        <taxon>Bacillati</taxon>
        <taxon>Bacillota</taxon>
        <taxon>Bacilli</taxon>
        <taxon>Lactobacillales</taxon>
        <taxon>Streptococcaceae</taxon>
        <taxon>Lactococcus</taxon>
    </lineage>
</organism>
<evidence type="ECO:0000256" key="3">
    <source>
        <dbReference type="ARBA" id="ARBA00023125"/>
    </source>
</evidence>
<dbReference type="PANTHER" id="PTHR30408:SF12">
    <property type="entry name" value="TYPE I RESTRICTION ENZYME MJAVIII SPECIFICITY SUBUNIT"/>
    <property type="match status" value="1"/>
</dbReference>
<evidence type="ECO:0000256" key="1">
    <source>
        <dbReference type="ARBA" id="ARBA00010923"/>
    </source>
</evidence>
<dbReference type="Gene3D" id="3.90.220.20">
    <property type="entry name" value="DNA methylase specificity domains"/>
    <property type="match status" value="2"/>
</dbReference>
<keyword evidence="4" id="KW-0175">Coiled coil</keyword>
<dbReference type="EMBL" id="MUIZ01000004">
    <property type="protein sequence ID" value="OUK04185.1"/>
    <property type="molecule type" value="Genomic_DNA"/>
</dbReference>
<sequence length="404" mass="46682">MSEKMKDSGVDWIGEIPEGWETSEIQYKFEQVKRKNIGNQEKNLLSLSYGKIIQKDIEKSMGLLPESFETYNIIENGDIVFRLTDLQNDQRSLRVGLAKEKGIITSAYQTIRPKNSGEIDSRYFFYLFYDYDIQKVFYGMGAGVRQGLTFEELKRLKIIVPKSLSEQKTIADHLDKQTSKFDQAQKLLKDEIERLRAYKKSLIYETVTKGLDKNVQLKDSGVDWIGEIPVGWEVVSLKNIVQIKNGREIEKSVNKGYPVYGSGGVFKYTDKYLYDGESVLLGRKGTIDNPQYVTGKFWTVDTSYYTISSGRLCTKLFYYQSLLFDYQFFQTGSTLPSMTQKDLGLIKLPFPENLLKQEKLVEYLDRKIDIIDKIIKIKGEQFTNLSEQCKTLIYEVVTGKRKVK</sequence>
<keyword evidence="2" id="KW-0680">Restriction system</keyword>
<protein>
    <recommendedName>
        <fullName evidence="5">Type I restriction modification DNA specificity domain-containing protein</fullName>
    </recommendedName>
</protein>
<dbReference type="InterPro" id="IPR044946">
    <property type="entry name" value="Restrct_endonuc_typeI_TRD_sf"/>
</dbReference>
<dbReference type="GO" id="GO:0003677">
    <property type="term" value="F:DNA binding"/>
    <property type="evidence" value="ECO:0007669"/>
    <property type="project" value="UniProtKB-KW"/>
</dbReference>
<accession>A0A252CCD4</accession>
<dbReference type="InterPro" id="IPR000055">
    <property type="entry name" value="Restrct_endonuc_typeI_TRD"/>
</dbReference>
<evidence type="ECO:0000256" key="2">
    <source>
        <dbReference type="ARBA" id="ARBA00022747"/>
    </source>
</evidence>
<dbReference type="Pfam" id="PF01420">
    <property type="entry name" value="Methylase_S"/>
    <property type="match status" value="2"/>
</dbReference>
<dbReference type="GO" id="GO:0009307">
    <property type="term" value="P:DNA restriction-modification system"/>
    <property type="evidence" value="ECO:0007669"/>
    <property type="project" value="UniProtKB-KW"/>
</dbReference>
<feature type="coiled-coil region" evidence="4">
    <location>
        <begin position="174"/>
        <end position="201"/>
    </location>
</feature>
<feature type="domain" description="Type I restriction modification DNA specificity" evidence="5">
    <location>
        <begin position="64"/>
        <end position="193"/>
    </location>
</feature>
<keyword evidence="3" id="KW-0238">DNA-binding</keyword>
<dbReference type="Gene3D" id="1.10.287.1120">
    <property type="entry name" value="Bipartite methylase S protein"/>
    <property type="match status" value="1"/>
</dbReference>
<dbReference type="PANTHER" id="PTHR30408">
    <property type="entry name" value="TYPE-1 RESTRICTION ENZYME ECOKI SPECIFICITY PROTEIN"/>
    <property type="match status" value="1"/>
</dbReference>
<comment type="similarity">
    <text evidence="1">Belongs to the type-I restriction system S methylase family.</text>
</comment>
<comment type="caution">
    <text evidence="6">The sequence shown here is derived from an EMBL/GenBank/DDBJ whole genome shotgun (WGS) entry which is preliminary data.</text>
</comment>
<dbReference type="SUPFAM" id="SSF116734">
    <property type="entry name" value="DNA methylase specificity domain"/>
    <property type="match status" value="2"/>
</dbReference>
<evidence type="ECO:0000313" key="7">
    <source>
        <dbReference type="Proteomes" id="UP000194606"/>
    </source>
</evidence>
<evidence type="ECO:0000256" key="4">
    <source>
        <dbReference type="SAM" id="Coils"/>
    </source>
</evidence>
<feature type="domain" description="Type I restriction modification DNA specificity" evidence="5">
    <location>
        <begin position="229"/>
        <end position="371"/>
    </location>
</feature>
<dbReference type="AlphaFoldDB" id="A0A252CCD4"/>
<reference evidence="6 7" key="1">
    <citation type="submission" date="2017-02" db="EMBL/GenBank/DDBJ databases">
        <authorList>
            <person name="Peterson S.W."/>
        </authorList>
    </citation>
    <scope>NUCLEOTIDE SEQUENCE [LARGE SCALE GENOMIC DNA]</scope>
    <source>
        <strain evidence="6">159469</strain>
    </source>
</reference>
<dbReference type="Proteomes" id="UP000194606">
    <property type="component" value="Unassembled WGS sequence"/>
</dbReference>
<evidence type="ECO:0000313" key="6">
    <source>
        <dbReference type="EMBL" id="OUK04185.1"/>
    </source>
</evidence>
<proteinExistence type="inferred from homology"/>
<name>A0A252CCD4_9LACT</name>
<evidence type="ECO:0000259" key="5">
    <source>
        <dbReference type="Pfam" id="PF01420"/>
    </source>
</evidence>